<dbReference type="KEGG" id="spir:CWM47_30630"/>
<organism evidence="6 7">
    <name type="scientific">Spirosoma pollinicola</name>
    <dbReference type="NCBI Taxonomy" id="2057025"/>
    <lineage>
        <taxon>Bacteria</taxon>
        <taxon>Pseudomonadati</taxon>
        <taxon>Bacteroidota</taxon>
        <taxon>Cytophagia</taxon>
        <taxon>Cytophagales</taxon>
        <taxon>Cytophagaceae</taxon>
        <taxon>Spirosoma</taxon>
    </lineage>
</organism>
<keyword evidence="2 4" id="KW-0238">DNA-binding</keyword>
<dbReference type="GO" id="GO:0003677">
    <property type="term" value="F:DNA binding"/>
    <property type="evidence" value="ECO:0007669"/>
    <property type="project" value="UniProtKB-UniRule"/>
</dbReference>
<reference evidence="6 7" key="1">
    <citation type="submission" date="2017-11" db="EMBL/GenBank/DDBJ databases">
        <title>Taxonomic description and genome sequences of Spirosoma HA7 sp. nov., isolated from pollen microhabitat of Corylus avellana.</title>
        <authorList>
            <person name="Ambika Manirajan B."/>
            <person name="Suarez C."/>
            <person name="Ratering S."/>
            <person name="Geissler-Plaum R."/>
            <person name="Cardinale M."/>
            <person name="Sylvia S."/>
        </authorList>
    </citation>
    <scope>NUCLEOTIDE SEQUENCE [LARGE SCALE GENOMIC DNA]</scope>
    <source>
        <strain evidence="6 7">HA7</strain>
    </source>
</reference>
<dbReference type="InterPro" id="IPR009057">
    <property type="entry name" value="Homeodomain-like_sf"/>
</dbReference>
<protein>
    <submittedName>
        <fullName evidence="6">TetR family transcriptional regulator</fullName>
    </submittedName>
</protein>
<feature type="domain" description="HTH tetR-type" evidence="5">
    <location>
        <begin position="12"/>
        <end position="72"/>
    </location>
</feature>
<evidence type="ECO:0000313" key="7">
    <source>
        <dbReference type="Proteomes" id="UP000232883"/>
    </source>
</evidence>
<evidence type="ECO:0000256" key="1">
    <source>
        <dbReference type="ARBA" id="ARBA00023015"/>
    </source>
</evidence>
<keyword evidence="3" id="KW-0804">Transcription</keyword>
<feature type="DNA-binding region" description="H-T-H motif" evidence="4">
    <location>
        <begin position="35"/>
        <end position="54"/>
    </location>
</feature>
<evidence type="ECO:0000256" key="2">
    <source>
        <dbReference type="ARBA" id="ARBA00023125"/>
    </source>
</evidence>
<sequence length="184" mass="20645">MESRHKIQLENSAVRQRILDTAARLFHQQGYNSTGINQLIDEAGVAKASLYQHFRTKEAILKAYLEQASQSWFANVNAILGQPISTKEKVLALFDMMHDFSLSVDFRGCNFQNAVVEVGIQDTATRQVIVEHKSRMGRVFAELLPDAGLADEVTLLFEGALITSQLYHSLEPIEQAKKVVSRII</sequence>
<dbReference type="EMBL" id="CP025096">
    <property type="protein sequence ID" value="AUD05821.1"/>
    <property type="molecule type" value="Genomic_DNA"/>
</dbReference>
<dbReference type="Gene3D" id="1.10.357.10">
    <property type="entry name" value="Tetracycline Repressor, domain 2"/>
    <property type="match status" value="1"/>
</dbReference>
<dbReference type="PRINTS" id="PR00455">
    <property type="entry name" value="HTHTETR"/>
</dbReference>
<dbReference type="SUPFAM" id="SSF46689">
    <property type="entry name" value="Homeodomain-like"/>
    <property type="match status" value="1"/>
</dbReference>
<dbReference type="InterPro" id="IPR001647">
    <property type="entry name" value="HTH_TetR"/>
</dbReference>
<dbReference type="SUPFAM" id="SSF48498">
    <property type="entry name" value="Tetracyclin repressor-like, C-terminal domain"/>
    <property type="match status" value="1"/>
</dbReference>
<keyword evidence="1" id="KW-0805">Transcription regulation</keyword>
<dbReference type="PANTHER" id="PTHR47506:SF1">
    <property type="entry name" value="HTH-TYPE TRANSCRIPTIONAL REGULATOR YJDC"/>
    <property type="match status" value="1"/>
</dbReference>
<dbReference type="Pfam" id="PF00440">
    <property type="entry name" value="TetR_N"/>
    <property type="match status" value="1"/>
</dbReference>
<evidence type="ECO:0000259" key="5">
    <source>
        <dbReference type="PROSITE" id="PS50977"/>
    </source>
</evidence>
<name>A0A2K8Z7H7_9BACT</name>
<dbReference type="PANTHER" id="PTHR47506">
    <property type="entry name" value="TRANSCRIPTIONAL REGULATORY PROTEIN"/>
    <property type="match status" value="1"/>
</dbReference>
<accession>A0A2K8Z7H7</accession>
<keyword evidence="7" id="KW-1185">Reference proteome</keyword>
<evidence type="ECO:0000313" key="6">
    <source>
        <dbReference type="EMBL" id="AUD05821.1"/>
    </source>
</evidence>
<evidence type="ECO:0000256" key="4">
    <source>
        <dbReference type="PROSITE-ProRule" id="PRU00335"/>
    </source>
</evidence>
<dbReference type="RefSeq" id="WP_100992373.1">
    <property type="nucleotide sequence ID" value="NZ_CP025096.1"/>
</dbReference>
<dbReference type="InterPro" id="IPR036271">
    <property type="entry name" value="Tet_transcr_reg_TetR-rel_C_sf"/>
</dbReference>
<gene>
    <name evidence="6" type="ORF">CWM47_30630</name>
</gene>
<proteinExistence type="predicted"/>
<dbReference type="PROSITE" id="PS50977">
    <property type="entry name" value="HTH_TETR_2"/>
    <property type="match status" value="1"/>
</dbReference>
<evidence type="ECO:0000256" key="3">
    <source>
        <dbReference type="ARBA" id="ARBA00023163"/>
    </source>
</evidence>
<dbReference type="AlphaFoldDB" id="A0A2K8Z7H7"/>
<dbReference type="Proteomes" id="UP000232883">
    <property type="component" value="Chromosome"/>
</dbReference>
<dbReference type="OrthoDB" id="9787680at2"/>